<name>A0ABS1T5G1_9CLOT</name>
<evidence type="ECO:0000313" key="1">
    <source>
        <dbReference type="EMBL" id="MBL4934573.1"/>
    </source>
</evidence>
<dbReference type="Proteomes" id="UP000632377">
    <property type="component" value="Unassembled WGS sequence"/>
</dbReference>
<evidence type="ECO:0000313" key="2">
    <source>
        <dbReference type="Proteomes" id="UP000632377"/>
    </source>
</evidence>
<dbReference type="RefSeq" id="WP_202747203.1">
    <property type="nucleotide sequence ID" value="NZ_JAESWC010000001.1"/>
</dbReference>
<accession>A0ABS1T5G1</accession>
<dbReference type="Pfam" id="PF14137">
    <property type="entry name" value="DUF4304"/>
    <property type="match status" value="1"/>
</dbReference>
<protein>
    <submittedName>
        <fullName evidence="1">DUF4304 domain-containing protein</fullName>
    </submittedName>
</protein>
<gene>
    <name evidence="1" type="ORF">JK636_02245</name>
</gene>
<reference evidence="1 2" key="1">
    <citation type="submission" date="2021-01" db="EMBL/GenBank/DDBJ databases">
        <title>Genome public.</title>
        <authorList>
            <person name="Liu C."/>
            <person name="Sun Q."/>
        </authorList>
    </citation>
    <scope>NUCLEOTIDE SEQUENCE [LARGE SCALE GENOMIC DNA]</scope>
    <source>
        <strain evidence="1 2">YIM B02515</strain>
    </source>
</reference>
<comment type="caution">
    <text evidence="1">The sequence shown here is derived from an EMBL/GenBank/DDBJ whole genome shotgun (WGS) entry which is preliminary data.</text>
</comment>
<proteinExistence type="predicted"/>
<dbReference type="EMBL" id="JAESWC010000001">
    <property type="protein sequence ID" value="MBL4934573.1"/>
    <property type="molecule type" value="Genomic_DNA"/>
</dbReference>
<dbReference type="InterPro" id="IPR025412">
    <property type="entry name" value="DUF4304"/>
</dbReference>
<sequence length="252" mass="29519">MDGFFYGSPYLDSLSEKYHYAHMLHETFDNVIVPGFKGRGFRKNGNTFYRERDGLIEVCYVKFSRDNTRVHARFWLQVEIAIPSLYDSLGKKYDKKWEATIFSIDPDSLIGWENGLGDFHYPLYLLDLWNSRLLPVSLTETKKDEKKELLKDKLDSRYNKQTGEGFNEIISSDIENVIIKFFSTIPSAEKLLEHIDNDEPDSFAEGWMMFNAATLYHNYGDKEKARKILKRLQNGFLKERVEEYINHAGIIL</sequence>
<keyword evidence="2" id="KW-1185">Reference proteome</keyword>
<organism evidence="1 2">
    <name type="scientific">Clostridium rhizosphaerae</name>
    <dbReference type="NCBI Taxonomy" id="2803861"/>
    <lineage>
        <taxon>Bacteria</taxon>
        <taxon>Bacillati</taxon>
        <taxon>Bacillota</taxon>
        <taxon>Clostridia</taxon>
        <taxon>Eubacteriales</taxon>
        <taxon>Clostridiaceae</taxon>
        <taxon>Clostridium</taxon>
    </lineage>
</organism>